<dbReference type="GO" id="GO:0005737">
    <property type="term" value="C:cytoplasm"/>
    <property type="evidence" value="ECO:0007669"/>
    <property type="project" value="TreeGrafter"/>
</dbReference>
<evidence type="ECO:0000313" key="2">
    <source>
        <dbReference type="Proteomes" id="UP000193355"/>
    </source>
</evidence>
<name>A0A1X7I8N5_9BACT</name>
<dbReference type="OrthoDB" id="9765462at2"/>
<dbReference type="GO" id="GO:0004038">
    <property type="term" value="F:allantoinase activity"/>
    <property type="evidence" value="ECO:0007669"/>
    <property type="project" value="TreeGrafter"/>
</dbReference>
<dbReference type="PANTHER" id="PTHR43668">
    <property type="entry name" value="ALLANTOINASE"/>
    <property type="match status" value="1"/>
</dbReference>
<evidence type="ECO:0000313" key="1">
    <source>
        <dbReference type="EMBL" id="SMG10928.1"/>
    </source>
</evidence>
<dbReference type="InterPro" id="IPR032466">
    <property type="entry name" value="Metal_Hydrolase"/>
</dbReference>
<dbReference type="EMBL" id="FXBB01000001">
    <property type="protein sequence ID" value="SMG10928.1"/>
    <property type="molecule type" value="Genomic_DNA"/>
</dbReference>
<dbReference type="InterPro" id="IPR050138">
    <property type="entry name" value="DHOase/Allantoinase_Hydrolase"/>
</dbReference>
<dbReference type="STRING" id="561720.SAMN06275492_101230"/>
<dbReference type="SUPFAM" id="SSF51556">
    <property type="entry name" value="Metallo-dependent hydrolases"/>
    <property type="match status" value="1"/>
</dbReference>
<dbReference type="Proteomes" id="UP000193355">
    <property type="component" value="Unassembled WGS sequence"/>
</dbReference>
<protein>
    <submittedName>
        <fullName evidence="1">Dihydroorotase</fullName>
    </submittedName>
</protein>
<organism evidence="1 2">
    <name type="scientific">Dethiosulfovibrio salsuginis</name>
    <dbReference type="NCBI Taxonomy" id="561720"/>
    <lineage>
        <taxon>Bacteria</taxon>
        <taxon>Thermotogati</taxon>
        <taxon>Synergistota</taxon>
        <taxon>Synergistia</taxon>
        <taxon>Synergistales</taxon>
        <taxon>Dethiosulfovibrionaceae</taxon>
        <taxon>Dethiosulfovibrio</taxon>
    </lineage>
</organism>
<keyword evidence="2" id="KW-1185">Reference proteome</keyword>
<dbReference type="AlphaFoldDB" id="A0A1X7I8N5"/>
<reference evidence="2" key="1">
    <citation type="submission" date="2017-04" db="EMBL/GenBank/DDBJ databases">
        <authorList>
            <person name="Varghese N."/>
            <person name="Submissions S."/>
        </authorList>
    </citation>
    <scope>NUCLEOTIDE SEQUENCE [LARGE SCALE GENOMIC DNA]</scope>
    <source>
        <strain evidence="2">USBA 82</strain>
    </source>
</reference>
<accession>A0A1X7I8N5</accession>
<sequence length="292" mass="31477">MGFVDLFVDLGSVSLDQLALKAKDQGIASVGIVSPVRDGLTGGVDIRSIPCAVGQDGSMKEMRKLKEISRTSLLYGGRRLGGDSKLLRTVMSYCSDMNCRLALIPDDMSMTSDSQVAEGRASSISGMKGFPSVAESTGVFRALELSRESGVSVHLHGISTARSIEIIRSFKDEGLNCSCSVVATSLCLTEEDLINSCWDPSFKTAVPLRSEKEQKALWEAIGDGTVDVVTSGYVGISEEERMVPFEEAPFGGTDYDRWIDSLFEVRESRCPQIPKDRLIHCLSSGPSGILGC</sequence>
<dbReference type="GO" id="GO:0006145">
    <property type="term" value="P:purine nucleobase catabolic process"/>
    <property type="evidence" value="ECO:0007669"/>
    <property type="project" value="TreeGrafter"/>
</dbReference>
<dbReference type="RefSeq" id="WP_085543511.1">
    <property type="nucleotide sequence ID" value="NZ_FXBB01000001.1"/>
</dbReference>
<gene>
    <name evidence="1" type="ORF">SAMN06275492_101230</name>
</gene>
<dbReference type="Gene3D" id="3.20.20.140">
    <property type="entry name" value="Metal-dependent hydrolases"/>
    <property type="match status" value="1"/>
</dbReference>
<proteinExistence type="predicted"/>
<dbReference type="PANTHER" id="PTHR43668:SF2">
    <property type="entry name" value="ALLANTOINASE"/>
    <property type="match status" value="1"/>
</dbReference>